<dbReference type="EMBL" id="MIGC01005475">
    <property type="protein sequence ID" value="PHJ16919.1"/>
    <property type="molecule type" value="Genomic_DNA"/>
</dbReference>
<name>A0A2C6KII1_9APIC</name>
<reference evidence="3 4" key="1">
    <citation type="journal article" date="2017" name="Int. J. Parasitol.">
        <title>The genome of the protozoan parasite Cystoisospora suis and a reverse vaccinology approach to identify vaccine candidates.</title>
        <authorList>
            <person name="Palmieri N."/>
            <person name="Shrestha A."/>
            <person name="Ruttkowski B."/>
            <person name="Beck T."/>
            <person name="Vogl C."/>
            <person name="Tomley F."/>
            <person name="Blake D.P."/>
            <person name="Joachim A."/>
        </authorList>
    </citation>
    <scope>NUCLEOTIDE SEQUENCE [LARGE SCALE GENOMIC DNA]</scope>
    <source>
        <strain evidence="3 4">Wien I</strain>
    </source>
</reference>
<evidence type="ECO:0000313" key="3">
    <source>
        <dbReference type="EMBL" id="PHJ16919.1"/>
    </source>
</evidence>
<feature type="region of interest" description="Disordered" evidence="1">
    <location>
        <begin position="352"/>
        <end position="375"/>
    </location>
</feature>
<sequence>MVTTVVLLFLFQCAVRDASEAGVQAATAGESEETLSGPGIAGVEAGSDLTGSDSHRDAPVRESRSFLSPTGVNPPLPHQAPTELLTARRLAEGGSRKGAGDGGGSSGGRGVSSTRRSLERLSLGEQQPPRPLSPPAASAGFLSRPPSPGSPSPRRHSGSLPTLQARAVDTLGLPPDPHPPQQRLMCEPCRQLGWITQALPILQEQRRDYVRLKDEQEARLLGLFRRAVEESRSPHAPPDAAARRDEFHRLLQSVRRDRTEALEEFARRERPLRDAVRVFARSQAALWRREGRLLEHRLREAQRHREHAQAAAQFEIQQRVGDLMAQLGQIQQQIAQGSGDLAALRQQEANLHGEIQRQQGRQVLGPRGERKGAPR</sequence>
<protein>
    <recommendedName>
        <fullName evidence="5">Transmembrane protein</fullName>
    </recommendedName>
</protein>
<feature type="compositionally biased region" description="Basic and acidic residues" evidence="1">
    <location>
        <begin position="53"/>
        <end position="64"/>
    </location>
</feature>
<dbReference type="VEuPathDB" id="ToxoDB:CSUI_009265"/>
<accession>A0A2C6KII1</accession>
<proteinExistence type="predicted"/>
<feature type="region of interest" description="Disordered" evidence="1">
    <location>
        <begin position="93"/>
        <end position="160"/>
    </location>
</feature>
<gene>
    <name evidence="3" type="ORF">CSUI_009265</name>
</gene>
<dbReference type="Proteomes" id="UP000221165">
    <property type="component" value="Unassembled WGS sequence"/>
</dbReference>
<feature type="compositionally biased region" description="Gly residues" evidence="1">
    <location>
        <begin position="100"/>
        <end position="110"/>
    </location>
</feature>
<feature type="chain" id="PRO_5012316009" description="Transmembrane protein" evidence="2">
    <location>
        <begin position="19"/>
        <end position="375"/>
    </location>
</feature>
<feature type="compositionally biased region" description="Low complexity" evidence="1">
    <location>
        <begin position="111"/>
        <end position="123"/>
    </location>
</feature>
<feature type="signal peptide" evidence="2">
    <location>
        <begin position="1"/>
        <end position="18"/>
    </location>
</feature>
<dbReference type="GeneID" id="94432592"/>
<evidence type="ECO:0000313" key="4">
    <source>
        <dbReference type="Proteomes" id="UP000221165"/>
    </source>
</evidence>
<feature type="region of interest" description="Disordered" evidence="1">
    <location>
        <begin position="27"/>
        <end position="79"/>
    </location>
</feature>
<keyword evidence="2" id="KW-0732">Signal</keyword>
<keyword evidence="4" id="KW-1185">Reference proteome</keyword>
<evidence type="ECO:0000256" key="1">
    <source>
        <dbReference type="SAM" id="MobiDB-lite"/>
    </source>
</evidence>
<dbReference type="RefSeq" id="XP_067918644.1">
    <property type="nucleotide sequence ID" value="XM_068069381.1"/>
</dbReference>
<comment type="caution">
    <text evidence="3">The sequence shown here is derived from an EMBL/GenBank/DDBJ whole genome shotgun (WGS) entry which is preliminary data.</text>
</comment>
<feature type="compositionally biased region" description="Low complexity" evidence="1">
    <location>
        <begin position="135"/>
        <end position="144"/>
    </location>
</feature>
<dbReference type="AlphaFoldDB" id="A0A2C6KII1"/>
<evidence type="ECO:0008006" key="5">
    <source>
        <dbReference type="Google" id="ProtNLM"/>
    </source>
</evidence>
<evidence type="ECO:0000256" key="2">
    <source>
        <dbReference type="SAM" id="SignalP"/>
    </source>
</evidence>
<organism evidence="3 4">
    <name type="scientific">Cystoisospora suis</name>
    <dbReference type="NCBI Taxonomy" id="483139"/>
    <lineage>
        <taxon>Eukaryota</taxon>
        <taxon>Sar</taxon>
        <taxon>Alveolata</taxon>
        <taxon>Apicomplexa</taxon>
        <taxon>Conoidasida</taxon>
        <taxon>Coccidia</taxon>
        <taxon>Eucoccidiorida</taxon>
        <taxon>Eimeriorina</taxon>
        <taxon>Sarcocystidae</taxon>
        <taxon>Cystoisospora</taxon>
    </lineage>
</organism>